<dbReference type="AlphaFoldDB" id="A0AAD8K9J9"/>
<feature type="transmembrane region" description="Helical" evidence="1">
    <location>
        <begin position="6"/>
        <end position="26"/>
    </location>
</feature>
<accession>A0AAD8K9J9</accession>
<evidence type="ECO:0000313" key="3">
    <source>
        <dbReference type="Proteomes" id="UP001229421"/>
    </source>
</evidence>
<comment type="caution">
    <text evidence="2">The sequence shown here is derived from an EMBL/GenBank/DDBJ whole genome shotgun (WGS) entry which is preliminary data.</text>
</comment>
<dbReference type="Proteomes" id="UP001229421">
    <property type="component" value="Unassembled WGS sequence"/>
</dbReference>
<keyword evidence="1" id="KW-0472">Membrane</keyword>
<reference evidence="2" key="1">
    <citation type="journal article" date="2023" name="bioRxiv">
        <title>Improved chromosome-level genome assembly for marigold (Tagetes erecta).</title>
        <authorList>
            <person name="Jiang F."/>
            <person name="Yuan L."/>
            <person name="Wang S."/>
            <person name="Wang H."/>
            <person name="Xu D."/>
            <person name="Wang A."/>
            <person name="Fan W."/>
        </authorList>
    </citation>
    <scope>NUCLEOTIDE SEQUENCE</scope>
    <source>
        <strain evidence="2">WSJ</strain>
        <tissue evidence="2">Leaf</tissue>
    </source>
</reference>
<keyword evidence="1" id="KW-1133">Transmembrane helix</keyword>
<keyword evidence="3" id="KW-1185">Reference proteome</keyword>
<dbReference type="EMBL" id="JAUHHV010000007">
    <property type="protein sequence ID" value="KAK1418589.1"/>
    <property type="molecule type" value="Genomic_DNA"/>
</dbReference>
<proteinExistence type="predicted"/>
<evidence type="ECO:0000313" key="2">
    <source>
        <dbReference type="EMBL" id="KAK1418589.1"/>
    </source>
</evidence>
<name>A0AAD8K9J9_TARER</name>
<keyword evidence="1" id="KW-0812">Transmembrane</keyword>
<protein>
    <submittedName>
        <fullName evidence="2">Uncharacterized protein</fullName>
    </submittedName>
</protein>
<evidence type="ECO:0000256" key="1">
    <source>
        <dbReference type="SAM" id="Phobius"/>
    </source>
</evidence>
<gene>
    <name evidence="2" type="ORF">QVD17_27734</name>
</gene>
<organism evidence="2 3">
    <name type="scientific">Tagetes erecta</name>
    <name type="common">African marigold</name>
    <dbReference type="NCBI Taxonomy" id="13708"/>
    <lineage>
        <taxon>Eukaryota</taxon>
        <taxon>Viridiplantae</taxon>
        <taxon>Streptophyta</taxon>
        <taxon>Embryophyta</taxon>
        <taxon>Tracheophyta</taxon>
        <taxon>Spermatophyta</taxon>
        <taxon>Magnoliopsida</taxon>
        <taxon>eudicotyledons</taxon>
        <taxon>Gunneridae</taxon>
        <taxon>Pentapetalae</taxon>
        <taxon>asterids</taxon>
        <taxon>campanulids</taxon>
        <taxon>Asterales</taxon>
        <taxon>Asteraceae</taxon>
        <taxon>Asteroideae</taxon>
        <taxon>Heliantheae alliance</taxon>
        <taxon>Tageteae</taxon>
        <taxon>Tagetes</taxon>
    </lineage>
</organism>
<sequence length="87" mass="10439">MYCFVLYVYFFMKWICLAILFWYFVFPCAYMEEGGGDGGGEIVAANMAMEVGFRSGNSCRKTRWRWSQLKSMMFVAPVNRWLWTLWW</sequence>